<keyword evidence="3" id="KW-0378">Hydrolase</keyword>
<keyword evidence="5" id="KW-1185">Reference proteome</keyword>
<evidence type="ECO:0000256" key="3">
    <source>
        <dbReference type="HAMAP-Rule" id="MF_01919"/>
    </source>
</evidence>
<dbReference type="GO" id="GO:0051301">
    <property type="term" value="P:cell division"/>
    <property type="evidence" value="ECO:0007669"/>
    <property type="project" value="UniProtKB-UniRule"/>
</dbReference>
<proteinExistence type="inferred from homology"/>
<dbReference type="EMBL" id="SHLI01000001">
    <property type="protein sequence ID" value="RZU99226.1"/>
    <property type="molecule type" value="Genomic_DNA"/>
</dbReference>
<evidence type="ECO:0000256" key="2">
    <source>
        <dbReference type="ARBA" id="ARBA00022840"/>
    </source>
</evidence>
<dbReference type="GO" id="GO:0032153">
    <property type="term" value="C:cell division site"/>
    <property type="evidence" value="ECO:0007669"/>
    <property type="project" value="TreeGrafter"/>
</dbReference>
<dbReference type="GO" id="GO:0005524">
    <property type="term" value="F:ATP binding"/>
    <property type="evidence" value="ECO:0007669"/>
    <property type="project" value="UniProtKB-UniRule"/>
</dbReference>
<dbReference type="OrthoDB" id="9774491at2"/>
<keyword evidence="3" id="KW-0963">Cytoplasm</keyword>
<feature type="binding site" evidence="3">
    <location>
        <begin position="69"/>
        <end position="76"/>
    </location>
    <ligand>
        <name>ATP</name>
        <dbReference type="ChEBI" id="CHEBI:30616"/>
    </ligand>
</feature>
<comment type="subunit">
    <text evidence="3">Interacts with FtsZ.</text>
</comment>
<keyword evidence="3 4" id="KW-0132">Cell division</keyword>
<evidence type="ECO:0000313" key="4">
    <source>
        <dbReference type="EMBL" id="RZU99226.1"/>
    </source>
</evidence>
<dbReference type="Gene3D" id="3.40.50.300">
    <property type="entry name" value="P-loop containing nucleotide triphosphate hydrolases"/>
    <property type="match status" value="1"/>
</dbReference>
<dbReference type="PANTHER" id="PTHR12169">
    <property type="entry name" value="ATPASE N2B"/>
    <property type="match status" value="1"/>
</dbReference>
<organism evidence="4 5">
    <name type="scientific">Spiribacter vilamensis</name>
    <dbReference type="NCBI Taxonomy" id="531306"/>
    <lineage>
        <taxon>Bacteria</taxon>
        <taxon>Pseudomonadati</taxon>
        <taxon>Pseudomonadota</taxon>
        <taxon>Gammaproteobacteria</taxon>
        <taxon>Chromatiales</taxon>
        <taxon>Ectothiorhodospiraceae</taxon>
        <taxon>Spiribacter</taxon>
    </lineage>
</organism>
<accession>A0A4Q8D1I3</accession>
<dbReference type="AlphaFoldDB" id="A0A4Q8D1I3"/>
<dbReference type="RefSeq" id="WP_130503473.1">
    <property type="nucleotide sequence ID" value="NZ_SHLI01000001.1"/>
</dbReference>
<dbReference type="SUPFAM" id="SSF52540">
    <property type="entry name" value="P-loop containing nucleoside triphosphate hydrolases"/>
    <property type="match status" value="1"/>
</dbReference>
<dbReference type="PANTHER" id="PTHR12169:SF6">
    <property type="entry name" value="AFG1-LIKE ATPASE"/>
    <property type="match status" value="1"/>
</dbReference>
<name>A0A4Q8D1I3_9GAMM</name>
<keyword evidence="1 3" id="KW-0547">Nucleotide-binding</keyword>
<dbReference type="InterPro" id="IPR005654">
    <property type="entry name" value="ATPase_AFG1-like"/>
</dbReference>
<evidence type="ECO:0000256" key="1">
    <source>
        <dbReference type="ARBA" id="ARBA00022741"/>
    </source>
</evidence>
<comment type="caution">
    <text evidence="4">The sequence shown here is derived from an EMBL/GenBank/DDBJ whole genome shotgun (WGS) entry which is preliminary data.</text>
</comment>
<reference evidence="4 5" key="1">
    <citation type="submission" date="2019-02" db="EMBL/GenBank/DDBJ databases">
        <title>Genomic Encyclopedia of Type Strains, Phase IV (KMG-IV): sequencing the most valuable type-strain genomes for metagenomic binning, comparative biology and taxonomic classification.</title>
        <authorList>
            <person name="Goeker M."/>
        </authorList>
    </citation>
    <scope>NUCLEOTIDE SEQUENCE [LARGE SCALE GENOMIC DNA]</scope>
    <source>
        <strain evidence="4 5">DSM 21056</strain>
    </source>
</reference>
<dbReference type="Proteomes" id="UP000292298">
    <property type="component" value="Unassembled WGS sequence"/>
</dbReference>
<keyword evidence="3" id="KW-0131">Cell cycle</keyword>
<dbReference type="GO" id="GO:0005737">
    <property type="term" value="C:cytoplasm"/>
    <property type="evidence" value="ECO:0007669"/>
    <property type="project" value="UniProtKB-SubCell"/>
</dbReference>
<evidence type="ECO:0000313" key="5">
    <source>
        <dbReference type="Proteomes" id="UP000292298"/>
    </source>
</evidence>
<sequence>MTTPKNRYEADLAGGDFVDDEAQRVAVEALDTLHASLLAQPSRPTGWRGWWDRHRGKSTDVIPGLYLWGGVGRGKTYLMDTFYECLPAEIGKRRVHFHRFMQSAHYRLRWLREQPDPLRSLATEWAADLRVLCFDEFFVSDIGDAMILSGLLHGLIDEGVTLVATSNIPPEGLYAGGLQRDRFLPAIELLERNLRVVNVDGGIDYRLRLLSRAPIYHVPADDRAETALAETFERMCPERDHETPELAINQRDIPVRALGDGVLWCRFGALCEGPRSADDYVEIARRFHTVILSGVPILDRDREDAARRFAALVDEFYDRGVKLIISATADIEWLYRGRYLHFEFRRIVSRLREMQSYEYLALPHRP</sequence>
<dbReference type="NCBIfam" id="NF040713">
    <property type="entry name" value="ZapE"/>
    <property type="match status" value="1"/>
</dbReference>
<comment type="function">
    <text evidence="3">Reduces the stability of FtsZ polymers in the presence of ATP.</text>
</comment>
<dbReference type="GO" id="GO:0016887">
    <property type="term" value="F:ATP hydrolysis activity"/>
    <property type="evidence" value="ECO:0007669"/>
    <property type="project" value="UniProtKB-UniRule"/>
</dbReference>
<comment type="subcellular location">
    <subcellularLocation>
        <location evidence="3">Cytoplasm</location>
    </subcellularLocation>
</comment>
<keyword evidence="2 3" id="KW-0067">ATP-binding</keyword>
<protein>
    <recommendedName>
        <fullName evidence="3">Cell division protein ZapE</fullName>
    </recommendedName>
    <alternativeName>
        <fullName evidence="3">Z ring-associated protein ZapE</fullName>
    </alternativeName>
</protein>
<gene>
    <name evidence="3" type="primary">zapE</name>
    <name evidence="4" type="ORF">EV698_1510</name>
</gene>
<dbReference type="Pfam" id="PF03969">
    <property type="entry name" value="AFG1_ATPase"/>
    <property type="match status" value="1"/>
</dbReference>
<comment type="similarity">
    <text evidence="3">Belongs to the AFG1 ATPase family. ZapE subfamily.</text>
</comment>
<dbReference type="HAMAP" id="MF_01919">
    <property type="entry name" value="ZapE"/>
    <property type="match status" value="1"/>
</dbReference>
<dbReference type="InterPro" id="IPR030870">
    <property type="entry name" value="ZapE"/>
</dbReference>
<dbReference type="InterPro" id="IPR027417">
    <property type="entry name" value="P-loop_NTPase"/>
</dbReference>